<feature type="domain" description="Exonuclease" evidence="8">
    <location>
        <begin position="889"/>
        <end position="1048"/>
    </location>
</feature>
<reference evidence="9" key="3">
    <citation type="submission" date="2025-09" db="UniProtKB">
        <authorList>
            <consortium name="Ensembl"/>
        </authorList>
    </citation>
    <scope>IDENTIFICATION</scope>
</reference>
<sequence>MLPSRGYFEKIDCPVFRYGFCERPFCQYRHDKGSDKKLAPVSLPPRAPGTGRDHITQYKACGDHSLLELERINKAIETVKCEVEKEQKKLSHYKTLKGKAGVAGSCPKPVTVLRPCEESPMDDHGKSRRTSSSHSQALSSTCSASSKYVIDKSKPRTDLEYDPLSNYSAYLGNHKQYHFEEERRGNKRMREDTFEDKAEVLNTELESQEPMKKSPDPQKRAGGVDLRSEGEILHIRAARKNEMRYVKSCLNEDEPLQTPGYACALVGSLWNLAPQKEHDNLSIEAKISQEKAELDSAKKSTEQERSKQRESVDSHLPLPSSVIQKLMQPLKSQAPAGINSVTETKCEVQDKPQQFNTMPNTCHTRLQPTSGVSLGQRMQQLDNPVSASLCLDESGQQKKPKQAAFAGDLADLEFQRKLAAVCAPEPSASEVECGLSNATPTPVETTTCQNSPVDLASDYSDLDVDLSDSDPMEECYRIFMEDNESVEVADEGKTELEKKPDLIPGQKRRVAHVSKYNETSTIHSMCELSFNSQDYPALYFEEEAPSQLANPTRIQLLQQQASVLTAAVKGGQAFVAATTGQKKPVTVVPSAPLPTHVQTAHLNVIPIGMAVPWTTNVHFIIPEGNINLPVTQVPAPQRAASYTPAKAISTKRKPKMPAEASSKVPHDVRQRYVNQFLEEFLKTSFTVNEAFEKALAEEKAVFDRSANKLKYLSIAVNSLKRLKNQSHLPIKIKSCLEAQNVTQNCSQKLPFDLMALYEQLKEHVMSEEMLRENGYPFQHPSKPGAAILYGERNLKFPALKRICCRCGASYSVSLSGKHIRKEECNYHSGKVLKKKIPGGMDTRYSCCEGAIGTPGCQVFKLHVHDGLKDDLECFVKTFSKPVSSGGNPGVFAADCEMCYTTQGLELARVTVVNSSLQVVYDTFVQPDNEVIDYNTRFSGVTEADLKTTNTSIRDVQAVLLNLFSAETILIGHNFDYDLCALKLLHSTVVDTAMVFPHRLGLPHKRSLRSLTADYLRRIIQESVDGHDSSEDATACMELMLWQVKEDAKVKR</sequence>
<feature type="compositionally biased region" description="Basic and acidic residues" evidence="7">
    <location>
        <begin position="290"/>
        <end position="313"/>
    </location>
</feature>
<comment type="subcellular location">
    <subcellularLocation>
        <location evidence="1">Nucleus</location>
    </subcellularLocation>
</comment>
<feature type="compositionally biased region" description="Basic and acidic residues" evidence="7">
    <location>
        <begin position="115"/>
        <end position="125"/>
    </location>
</feature>
<keyword evidence="6" id="KW-0539">Nucleus</keyword>
<dbReference type="InterPro" id="IPR036397">
    <property type="entry name" value="RNaseH_sf"/>
</dbReference>
<dbReference type="Ensembl" id="ENSLOCT00000003782.1">
    <property type="protein sequence ID" value="ENSLOCP00000003775.1"/>
    <property type="gene ID" value="ENSLOCG00000003194.1"/>
</dbReference>
<feature type="compositionally biased region" description="Low complexity" evidence="7">
    <location>
        <begin position="132"/>
        <end position="146"/>
    </location>
</feature>
<dbReference type="SUPFAM" id="SSF53098">
    <property type="entry name" value="Ribonuclease H-like"/>
    <property type="match status" value="1"/>
</dbReference>
<dbReference type="STRING" id="7918.ENSLOCP00000003775"/>
<proteinExistence type="inferred from homology"/>
<dbReference type="Proteomes" id="UP000018468">
    <property type="component" value="Linkage group LG2"/>
</dbReference>
<dbReference type="eggNOG" id="KOG2248">
    <property type="taxonomic scope" value="Eukaryota"/>
</dbReference>
<organism evidence="9 10">
    <name type="scientific">Lepisosteus oculatus</name>
    <name type="common">Spotted gar</name>
    <dbReference type="NCBI Taxonomy" id="7918"/>
    <lineage>
        <taxon>Eukaryota</taxon>
        <taxon>Metazoa</taxon>
        <taxon>Chordata</taxon>
        <taxon>Craniata</taxon>
        <taxon>Vertebrata</taxon>
        <taxon>Euteleostomi</taxon>
        <taxon>Actinopterygii</taxon>
        <taxon>Neopterygii</taxon>
        <taxon>Holostei</taxon>
        <taxon>Semionotiformes</taxon>
        <taxon>Lepisosteidae</taxon>
        <taxon>Lepisosteus</taxon>
    </lineage>
</organism>
<dbReference type="AlphaFoldDB" id="W5M5W7"/>
<evidence type="ECO:0000313" key="9">
    <source>
        <dbReference type="Ensembl" id="ENSLOCP00000003775.1"/>
    </source>
</evidence>
<dbReference type="InterPro" id="IPR012337">
    <property type="entry name" value="RNaseH-like_sf"/>
</dbReference>
<keyword evidence="4" id="KW-0378">Hydrolase</keyword>
<evidence type="ECO:0000256" key="3">
    <source>
        <dbReference type="ARBA" id="ARBA00022722"/>
    </source>
</evidence>
<feature type="region of interest" description="Disordered" evidence="7">
    <location>
        <begin position="203"/>
        <end position="223"/>
    </location>
</feature>
<evidence type="ECO:0000313" key="10">
    <source>
        <dbReference type="Proteomes" id="UP000018468"/>
    </source>
</evidence>
<feature type="region of interest" description="Disordered" evidence="7">
    <location>
        <begin position="114"/>
        <end position="149"/>
    </location>
</feature>
<evidence type="ECO:0000259" key="8">
    <source>
        <dbReference type="SMART" id="SM00479"/>
    </source>
</evidence>
<feature type="region of interest" description="Disordered" evidence="7">
    <location>
        <begin position="290"/>
        <end position="318"/>
    </location>
</feature>
<dbReference type="SMART" id="SM00479">
    <property type="entry name" value="EXOIII"/>
    <property type="match status" value="1"/>
</dbReference>
<dbReference type="GO" id="GO:0004527">
    <property type="term" value="F:exonuclease activity"/>
    <property type="evidence" value="ECO:0000318"/>
    <property type="project" value="GO_Central"/>
</dbReference>
<dbReference type="GeneTree" id="ENSGT00940000167497"/>
<evidence type="ECO:0000256" key="6">
    <source>
        <dbReference type="ARBA" id="ARBA00023242"/>
    </source>
</evidence>
<evidence type="ECO:0000256" key="5">
    <source>
        <dbReference type="ARBA" id="ARBA00022839"/>
    </source>
</evidence>
<accession>W5M5W7</accession>
<comment type="similarity">
    <text evidence="2">Belongs to the REXO1/REXO3 family.</text>
</comment>
<dbReference type="GO" id="GO:0005634">
    <property type="term" value="C:nucleus"/>
    <property type="evidence" value="ECO:0000318"/>
    <property type="project" value="GO_Central"/>
</dbReference>
<reference evidence="10" key="1">
    <citation type="submission" date="2011-12" db="EMBL/GenBank/DDBJ databases">
        <title>The Draft Genome of Lepisosteus oculatus.</title>
        <authorList>
            <consortium name="The Broad Institute Genome Assembly &amp; Analysis Group"/>
            <consortium name="Computational R&amp;D Group"/>
            <consortium name="and Sequencing Platform"/>
            <person name="Di Palma F."/>
            <person name="Alfoldi J."/>
            <person name="Johnson J."/>
            <person name="Berlin A."/>
            <person name="Gnerre S."/>
            <person name="Jaffe D."/>
            <person name="MacCallum I."/>
            <person name="Young S."/>
            <person name="Walker B.J."/>
            <person name="Lander E.S."/>
            <person name="Lindblad-Toh K."/>
        </authorList>
    </citation>
    <scope>NUCLEOTIDE SEQUENCE [LARGE SCALE GENOMIC DNA]</scope>
</reference>
<dbReference type="InterPro" id="IPR031736">
    <property type="entry name" value="REXO1-like_dom"/>
</dbReference>
<dbReference type="PANTHER" id="PTHR12801:SF152">
    <property type="entry name" value="EXONUCLEASE DOMAIN-CONTAINING PROTEIN"/>
    <property type="match status" value="1"/>
</dbReference>
<dbReference type="Gene3D" id="3.30.420.10">
    <property type="entry name" value="Ribonuclease H-like superfamily/Ribonuclease H"/>
    <property type="match status" value="1"/>
</dbReference>
<dbReference type="InterPro" id="IPR013520">
    <property type="entry name" value="Ribonucl_H"/>
</dbReference>
<keyword evidence="5" id="KW-0269">Exonuclease</keyword>
<dbReference type="InParanoid" id="W5M5W7"/>
<evidence type="ECO:0000256" key="2">
    <source>
        <dbReference type="ARBA" id="ARBA00006357"/>
    </source>
</evidence>
<keyword evidence="3" id="KW-0540">Nuclease</keyword>
<dbReference type="InterPro" id="IPR034922">
    <property type="entry name" value="REX1-like_exo"/>
</dbReference>
<dbReference type="Pfam" id="PF15870">
    <property type="entry name" value="EloA-BP1"/>
    <property type="match status" value="2"/>
</dbReference>
<dbReference type="Bgee" id="ENSLOCG00000003194">
    <property type="expression patterns" value="Expressed in ovary"/>
</dbReference>
<reference evidence="9" key="2">
    <citation type="submission" date="2025-08" db="UniProtKB">
        <authorList>
            <consortium name="Ensembl"/>
        </authorList>
    </citation>
    <scope>IDENTIFICATION</scope>
</reference>
<dbReference type="CDD" id="cd06145">
    <property type="entry name" value="REX1_like"/>
    <property type="match status" value="1"/>
</dbReference>
<feature type="compositionally biased region" description="Basic and acidic residues" evidence="7">
    <location>
        <begin position="209"/>
        <end position="219"/>
    </location>
</feature>
<name>W5M5W7_LEPOC</name>
<dbReference type="FunFam" id="3.30.420.10:FF:000021">
    <property type="entry name" value="RNA exonuclease 1 homolog"/>
    <property type="match status" value="1"/>
</dbReference>
<dbReference type="EMBL" id="AHAT01012589">
    <property type="status" value="NOT_ANNOTATED_CDS"/>
    <property type="molecule type" value="Genomic_DNA"/>
</dbReference>
<evidence type="ECO:0000256" key="7">
    <source>
        <dbReference type="SAM" id="MobiDB-lite"/>
    </source>
</evidence>
<keyword evidence="10" id="KW-1185">Reference proteome</keyword>
<dbReference type="PANTHER" id="PTHR12801">
    <property type="entry name" value="RNA EXONUCLEASE REXO1 / RECO3 FAMILY MEMBER-RELATED"/>
    <property type="match status" value="1"/>
</dbReference>
<dbReference type="GO" id="GO:0003676">
    <property type="term" value="F:nucleic acid binding"/>
    <property type="evidence" value="ECO:0007669"/>
    <property type="project" value="InterPro"/>
</dbReference>
<protein>
    <submittedName>
        <fullName evidence="9">Zgc:152968</fullName>
    </submittedName>
</protein>
<dbReference type="OMA" id="ESCERPH"/>
<dbReference type="HOGENOM" id="CLU_006810_2_0_1"/>
<evidence type="ECO:0000256" key="4">
    <source>
        <dbReference type="ARBA" id="ARBA00022801"/>
    </source>
</evidence>
<evidence type="ECO:0000256" key="1">
    <source>
        <dbReference type="ARBA" id="ARBA00004123"/>
    </source>
</evidence>
<dbReference type="GO" id="GO:0031125">
    <property type="term" value="P:rRNA 3'-end processing"/>
    <property type="evidence" value="ECO:0000318"/>
    <property type="project" value="GO_Central"/>
</dbReference>
<dbReference type="InterPro" id="IPR047021">
    <property type="entry name" value="REXO1/3/4-like"/>
</dbReference>